<dbReference type="InterPro" id="IPR009071">
    <property type="entry name" value="HMG_box_dom"/>
</dbReference>
<feature type="DNA-binding region" description="HMG box" evidence="2">
    <location>
        <begin position="134"/>
        <end position="234"/>
    </location>
</feature>
<dbReference type="PANTHER" id="PTHR48112:SF15">
    <property type="entry name" value="HMG BOX DOMAIN-CONTAINING PROTEIN"/>
    <property type="match status" value="1"/>
</dbReference>
<evidence type="ECO:0000256" key="1">
    <source>
        <dbReference type="ARBA" id="ARBA00023125"/>
    </source>
</evidence>
<accession>A0A7S4HWE2</accession>
<feature type="domain" description="HMG box" evidence="4">
    <location>
        <begin position="134"/>
        <end position="234"/>
    </location>
</feature>
<gene>
    <name evidence="5" type="ORF">OAUR00152_LOCUS4559</name>
</gene>
<feature type="region of interest" description="Disordered" evidence="3">
    <location>
        <begin position="233"/>
        <end position="258"/>
    </location>
</feature>
<feature type="region of interest" description="Disordered" evidence="3">
    <location>
        <begin position="118"/>
        <end position="137"/>
    </location>
</feature>
<feature type="region of interest" description="Disordered" evidence="3">
    <location>
        <begin position="346"/>
        <end position="365"/>
    </location>
</feature>
<evidence type="ECO:0000313" key="5">
    <source>
        <dbReference type="EMBL" id="CAE2211074.1"/>
    </source>
</evidence>
<dbReference type="SMART" id="SM00398">
    <property type="entry name" value="HMG"/>
    <property type="match status" value="1"/>
</dbReference>
<dbReference type="GO" id="GO:0005634">
    <property type="term" value="C:nucleus"/>
    <property type="evidence" value="ECO:0007669"/>
    <property type="project" value="UniProtKB-UniRule"/>
</dbReference>
<dbReference type="AlphaFoldDB" id="A0A7S4HWE2"/>
<proteinExistence type="predicted"/>
<feature type="compositionally biased region" description="Pro residues" evidence="3">
    <location>
        <begin position="353"/>
        <end position="365"/>
    </location>
</feature>
<feature type="region of interest" description="Disordered" evidence="3">
    <location>
        <begin position="163"/>
        <end position="184"/>
    </location>
</feature>
<dbReference type="EMBL" id="HBKQ01006824">
    <property type="protein sequence ID" value="CAE2211074.1"/>
    <property type="molecule type" value="Transcribed_RNA"/>
</dbReference>
<feature type="compositionally biased region" description="Polar residues" evidence="3">
    <location>
        <begin position="1"/>
        <end position="22"/>
    </location>
</feature>
<protein>
    <recommendedName>
        <fullName evidence="4">HMG box domain-containing protein</fullName>
    </recommendedName>
</protein>
<dbReference type="GO" id="GO:0003677">
    <property type="term" value="F:DNA binding"/>
    <property type="evidence" value="ECO:0007669"/>
    <property type="project" value="UniProtKB-UniRule"/>
</dbReference>
<name>A0A7S4HWE2_9STRA</name>
<dbReference type="Gene3D" id="1.10.30.10">
    <property type="entry name" value="High mobility group box domain"/>
    <property type="match status" value="1"/>
</dbReference>
<dbReference type="Pfam" id="PF00505">
    <property type="entry name" value="HMG_box"/>
    <property type="match status" value="1"/>
</dbReference>
<keyword evidence="1 2" id="KW-0238">DNA-binding</keyword>
<dbReference type="InterPro" id="IPR036910">
    <property type="entry name" value="HMG_box_dom_sf"/>
</dbReference>
<dbReference type="PROSITE" id="PS50118">
    <property type="entry name" value="HMG_BOX_2"/>
    <property type="match status" value="1"/>
</dbReference>
<dbReference type="SUPFAM" id="SSF47095">
    <property type="entry name" value="HMG-box"/>
    <property type="match status" value="1"/>
</dbReference>
<evidence type="ECO:0000256" key="2">
    <source>
        <dbReference type="PROSITE-ProRule" id="PRU00267"/>
    </source>
</evidence>
<evidence type="ECO:0000259" key="4">
    <source>
        <dbReference type="PROSITE" id="PS50118"/>
    </source>
</evidence>
<dbReference type="PANTHER" id="PTHR48112">
    <property type="entry name" value="HIGH MOBILITY GROUP PROTEIN DSP1"/>
    <property type="match status" value="1"/>
</dbReference>
<feature type="region of interest" description="Disordered" evidence="3">
    <location>
        <begin position="1"/>
        <end position="33"/>
    </location>
</feature>
<feature type="compositionally biased region" description="Basic and acidic residues" evidence="3">
    <location>
        <begin position="233"/>
        <end position="253"/>
    </location>
</feature>
<evidence type="ECO:0000256" key="3">
    <source>
        <dbReference type="SAM" id="MobiDB-lite"/>
    </source>
</evidence>
<feature type="region of interest" description="Disordered" evidence="3">
    <location>
        <begin position="401"/>
        <end position="428"/>
    </location>
</feature>
<keyword evidence="2" id="KW-0539">Nucleus</keyword>
<dbReference type="InterPro" id="IPR050342">
    <property type="entry name" value="HMGB"/>
</dbReference>
<organism evidence="5">
    <name type="scientific">Odontella aurita</name>
    <dbReference type="NCBI Taxonomy" id="265563"/>
    <lineage>
        <taxon>Eukaryota</taxon>
        <taxon>Sar</taxon>
        <taxon>Stramenopiles</taxon>
        <taxon>Ochrophyta</taxon>
        <taxon>Bacillariophyta</taxon>
        <taxon>Mediophyceae</taxon>
        <taxon>Biddulphiophycidae</taxon>
        <taxon>Eupodiscales</taxon>
        <taxon>Odontellaceae</taxon>
        <taxon>Odontella</taxon>
    </lineage>
</organism>
<sequence length="504" mass="54819">MNATSVHPYNETPNMSAPSLSHDSIACGDPRPPRLPPFAASRLRRDDGVDVELFLAAERAERVAAAIIVAEEKRRKCNNEEKGGDKGRTLGADARCEIYARRSSDAFDANLKERPVSTTGSCITADDGEGRPKPKRPLSAYNYFFRSERARLLLLAKSKKRGREQLERSAASSPSKEEKDAHVTTTTPLGIGFVDLARTVGRKWRSLDAKARMSYEERALVDKSRYHAEMKVWKRERKKNEQRRDNKQAEAEGRGGGVGGGVENYAITDFMKERLSGMLLPEVERDIAAAARKVVSGGRDPTAMTLTTTMCRGSSFINEASLFCHNGGGGVRGRDNLFQEEARHRLRRSASSAPPPILCALPPPLEGPTPDETMFLQNIALLELDDVGDCLEDCLEDCFDSSTNDKTDDAPPSLPLSDCKVRTDDTGPSSSIVGTLTAVAPPPNSSSASAPSAARPPVCCKTSAVGVPSSTAGGDEDYWLDPGVRYILERLANDTTNDDCINEE</sequence>
<reference evidence="5" key="1">
    <citation type="submission" date="2021-01" db="EMBL/GenBank/DDBJ databases">
        <authorList>
            <person name="Corre E."/>
            <person name="Pelletier E."/>
            <person name="Niang G."/>
            <person name="Scheremetjew M."/>
            <person name="Finn R."/>
            <person name="Kale V."/>
            <person name="Holt S."/>
            <person name="Cochrane G."/>
            <person name="Meng A."/>
            <person name="Brown T."/>
            <person name="Cohen L."/>
        </authorList>
    </citation>
    <scope>NUCLEOTIDE SEQUENCE</scope>
    <source>
        <strain evidence="5">Isolate 1302-5</strain>
    </source>
</reference>